<dbReference type="Gene3D" id="3.10.180.10">
    <property type="entry name" value="2,3-Dihydroxybiphenyl 1,2-Dioxygenase, domain 1"/>
    <property type="match status" value="2"/>
</dbReference>
<accession>A0ABP8UM03</accession>
<dbReference type="RefSeq" id="WP_345436196.1">
    <property type="nucleotide sequence ID" value="NZ_BAABHK010000011.1"/>
</dbReference>
<organism evidence="2 3">
    <name type="scientific">Actinoallomurus vinaceus</name>
    <dbReference type="NCBI Taxonomy" id="1080074"/>
    <lineage>
        <taxon>Bacteria</taxon>
        <taxon>Bacillati</taxon>
        <taxon>Actinomycetota</taxon>
        <taxon>Actinomycetes</taxon>
        <taxon>Streptosporangiales</taxon>
        <taxon>Thermomonosporaceae</taxon>
        <taxon>Actinoallomurus</taxon>
    </lineage>
</organism>
<dbReference type="InterPro" id="IPR037523">
    <property type="entry name" value="VOC_core"/>
</dbReference>
<feature type="domain" description="VOC" evidence="1">
    <location>
        <begin position="6"/>
        <end position="115"/>
    </location>
</feature>
<comment type="caution">
    <text evidence="2">The sequence shown here is derived from an EMBL/GenBank/DDBJ whole genome shotgun (WGS) entry which is preliminary data.</text>
</comment>
<feature type="domain" description="VOC" evidence="1">
    <location>
        <begin position="127"/>
        <end position="239"/>
    </location>
</feature>
<dbReference type="EMBL" id="BAABHK010000011">
    <property type="protein sequence ID" value="GAA4633214.1"/>
    <property type="molecule type" value="Genomic_DNA"/>
</dbReference>
<dbReference type="Pfam" id="PF00903">
    <property type="entry name" value="Glyoxalase"/>
    <property type="match status" value="1"/>
</dbReference>
<dbReference type="SUPFAM" id="SSF54593">
    <property type="entry name" value="Glyoxalase/Bleomycin resistance protein/Dihydroxybiphenyl dioxygenase"/>
    <property type="match status" value="2"/>
</dbReference>
<evidence type="ECO:0000259" key="1">
    <source>
        <dbReference type="PROSITE" id="PS51819"/>
    </source>
</evidence>
<dbReference type="InterPro" id="IPR052164">
    <property type="entry name" value="Anthracycline_SecMetBiosynth"/>
</dbReference>
<proteinExistence type="predicted"/>
<gene>
    <name evidence="2" type="ORF">GCM10023196_069920</name>
</gene>
<dbReference type="Proteomes" id="UP001501442">
    <property type="component" value="Unassembled WGS sequence"/>
</dbReference>
<keyword evidence="3" id="KW-1185">Reference proteome</keyword>
<reference evidence="3" key="1">
    <citation type="journal article" date="2019" name="Int. J. Syst. Evol. Microbiol.">
        <title>The Global Catalogue of Microorganisms (GCM) 10K type strain sequencing project: providing services to taxonomists for standard genome sequencing and annotation.</title>
        <authorList>
            <consortium name="The Broad Institute Genomics Platform"/>
            <consortium name="The Broad Institute Genome Sequencing Center for Infectious Disease"/>
            <person name="Wu L."/>
            <person name="Ma J."/>
        </authorList>
    </citation>
    <scope>NUCLEOTIDE SEQUENCE [LARGE SCALE GENOMIC DNA]</scope>
    <source>
        <strain evidence="3">JCM 17939</strain>
    </source>
</reference>
<dbReference type="PANTHER" id="PTHR33993">
    <property type="entry name" value="GLYOXALASE-RELATED"/>
    <property type="match status" value="1"/>
</dbReference>
<protein>
    <submittedName>
        <fullName evidence="2">VOC family protein</fullName>
    </submittedName>
</protein>
<sequence>MANDGRFAWHELRVPDPAAAARFYGELLGWSADAVPTGAIFRASGVTLGGASDVKPGIPSHWTPFVAVADVDAVARGAAAAGGIVTSGEPADVPGVGRLAPILDPHKAIFAVLRPLTEPVPSREVGAFVWARLRTPDVEASARFYEQVIGWSATLSPEGDAAVLDLADGTRVAEVLPATPEDPFGWLPFVRVGDLEESRDHAEALGAAVPGTLVEVPGGRGRFSIIRDPQGAPIALLESH</sequence>
<dbReference type="InterPro" id="IPR004360">
    <property type="entry name" value="Glyas_Fos-R_dOase_dom"/>
</dbReference>
<dbReference type="PROSITE" id="PS51819">
    <property type="entry name" value="VOC"/>
    <property type="match status" value="2"/>
</dbReference>
<dbReference type="PANTHER" id="PTHR33993:SF14">
    <property type="entry name" value="GB|AAF24581.1"/>
    <property type="match status" value="1"/>
</dbReference>
<dbReference type="InterPro" id="IPR029068">
    <property type="entry name" value="Glyas_Bleomycin-R_OHBP_Dase"/>
</dbReference>
<name>A0ABP8UM03_9ACTN</name>
<evidence type="ECO:0000313" key="2">
    <source>
        <dbReference type="EMBL" id="GAA4633214.1"/>
    </source>
</evidence>
<evidence type="ECO:0000313" key="3">
    <source>
        <dbReference type="Proteomes" id="UP001501442"/>
    </source>
</evidence>